<dbReference type="Proteomes" id="UP001597368">
    <property type="component" value="Unassembled WGS sequence"/>
</dbReference>
<dbReference type="EMBL" id="JBHUFV010000106">
    <property type="protein sequence ID" value="MFD1940511.1"/>
    <property type="molecule type" value="Genomic_DNA"/>
</dbReference>
<comment type="similarity">
    <text evidence="1">Belongs to the metallo-dependent hydrolases superfamily.</text>
</comment>
<evidence type="ECO:0000256" key="1">
    <source>
        <dbReference type="ARBA" id="ARBA00038310"/>
    </source>
</evidence>
<accession>A0ABW4TI99</accession>
<dbReference type="InterPro" id="IPR052350">
    <property type="entry name" value="Metallo-dep_Lactonases"/>
</dbReference>
<dbReference type="RefSeq" id="WP_379583770.1">
    <property type="nucleotide sequence ID" value="NZ_JBHUFV010000106.1"/>
</dbReference>
<reference evidence="4" key="1">
    <citation type="journal article" date="2019" name="Int. J. Syst. Evol. Microbiol.">
        <title>The Global Catalogue of Microorganisms (GCM) 10K type strain sequencing project: providing services to taxonomists for standard genome sequencing and annotation.</title>
        <authorList>
            <consortium name="The Broad Institute Genomics Platform"/>
            <consortium name="The Broad Institute Genome Sequencing Center for Infectious Disease"/>
            <person name="Wu L."/>
            <person name="Ma J."/>
        </authorList>
    </citation>
    <scope>NUCLEOTIDE SEQUENCE [LARGE SCALE GENOMIC DNA]</scope>
    <source>
        <strain evidence="4">ICMP 6774ER</strain>
    </source>
</reference>
<dbReference type="InterPro" id="IPR032466">
    <property type="entry name" value="Metal_Hydrolase"/>
</dbReference>
<feature type="domain" description="Amidohydrolase-related" evidence="2">
    <location>
        <begin position="3"/>
        <end position="274"/>
    </location>
</feature>
<dbReference type="Pfam" id="PF04909">
    <property type="entry name" value="Amidohydro_2"/>
    <property type="match status" value="1"/>
</dbReference>
<evidence type="ECO:0000313" key="4">
    <source>
        <dbReference type="Proteomes" id="UP001597368"/>
    </source>
</evidence>
<dbReference type="PANTHER" id="PTHR43569:SF2">
    <property type="entry name" value="AMIDOHYDROLASE-RELATED DOMAIN-CONTAINING PROTEIN"/>
    <property type="match status" value="1"/>
</dbReference>
<sequence>MIVDAHQHFWNLETGAYAWPTPELPAIHRTFAPEDLAPELAAAGVDRTVVVQADDSFWETDAMLALAEAHDFIAGVVGWVPLDRPEEAAAALDRYLRHPKFSGVRHLIHTEPDPDWLVQDAVLEGLGLLAEAGVPFDVVSLLPRHLEHVVTIAERHPTLNVVIDHLSKPRIAAHELEPWASLLRAAAGCPNVHAKVSGLVTEADHGSWTVEDLRPYVEHAVEVFGPDRLMFGSDWPVALLAADYQTVFTVYRALLGGVDQDKVLGGNAARFYGFSEI</sequence>
<proteinExistence type="inferred from homology"/>
<comment type="caution">
    <text evidence="3">The sequence shown here is derived from an EMBL/GenBank/DDBJ whole genome shotgun (WGS) entry which is preliminary data.</text>
</comment>
<dbReference type="InterPro" id="IPR006680">
    <property type="entry name" value="Amidohydro-rel"/>
</dbReference>
<protein>
    <submittedName>
        <fullName evidence="3">Amidohydrolase family protein</fullName>
    </submittedName>
</protein>
<organism evidence="3 4">
    <name type="scientific">Nonomuraea mangrovi</name>
    <dbReference type="NCBI Taxonomy" id="2316207"/>
    <lineage>
        <taxon>Bacteria</taxon>
        <taxon>Bacillati</taxon>
        <taxon>Actinomycetota</taxon>
        <taxon>Actinomycetes</taxon>
        <taxon>Streptosporangiales</taxon>
        <taxon>Streptosporangiaceae</taxon>
        <taxon>Nonomuraea</taxon>
    </lineage>
</organism>
<dbReference type="SUPFAM" id="SSF51556">
    <property type="entry name" value="Metallo-dependent hydrolases"/>
    <property type="match status" value="1"/>
</dbReference>
<evidence type="ECO:0000259" key="2">
    <source>
        <dbReference type="Pfam" id="PF04909"/>
    </source>
</evidence>
<keyword evidence="4" id="KW-1185">Reference proteome</keyword>
<gene>
    <name evidence="3" type="ORF">ACFSKW_54550</name>
</gene>
<dbReference type="Gene3D" id="3.20.20.140">
    <property type="entry name" value="Metal-dependent hydrolases"/>
    <property type="match status" value="1"/>
</dbReference>
<dbReference type="PANTHER" id="PTHR43569">
    <property type="entry name" value="AMIDOHYDROLASE"/>
    <property type="match status" value="1"/>
</dbReference>
<evidence type="ECO:0000313" key="3">
    <source>
        <dbReference type="EMBL" id="MFD1940511.1"/>
    </source>
</evidence>
<name>A0ABW4TI99_9ACTN</name>